<proteinExistence type="predicted"/>
<dbReference type="InterPro" id="IPR057744">
    <property type="entry name" value="OTAase-like"/>
</dbReference>
<evidence type="ECO:0000313" key="2">
    <source>
        <dbReference type="EMBL" id="SDY95763.1"/>
    </source>
</evidence>
<evidence type="ECO:0000313" key="3">
    <source>
        <dbReference type="Proteomes" id="UP000199079"/>
    </source>
</evidence>
<dbReference type="Gene3D" id="3.20.20.140">
    <property type="entry name" value="Metal-dependent hydrolases"/>
    <property type="match status" value="1"/>
</dbReference>
<dbReference type="PANTHER" id="PTHR43135">
    <property type="entry name" value="ALPHA-D-RIBOSE 1-METHYLPHOSPHONATE 5-TRIPHOSPHATE DIPHOSPHATASE"/>
    <property type="match status" value="1"/>
</dbReference>
<sequence>MGQPDLVLHGDVWDAKNGYRPSQWVTVSDGVLTTISSTEPDTSHRVHKVPFIMPGLIDMHVHLVWDGSDDPVASLQNQSTQETVVAAVENARKELLGGVTTVRDLGSTDDIAITLSSAEQQDQIANSPRILASGQTIIISGGHDPFWGIEVDGKDAVRSAVRTQRSKGADLIKVSATGGVYGQAIGEEPGTSELSLEELNTIVNEASRFNLQVAAHAVGTNGIRNAVDSGVDTVEHGNLMGETALETMVEDDIAIVPTLFTYRNIALNDSIPDYARTNAQGVYEQHLDSYQNALNAGVRVLAGSDAGSPQLPHPSLHRELDCMVKFGLDTTDALTSATLLPAEQLNRPELGVLEPETPADLVGFKSDPRDEITVTANPSLVMKEGEIYRTEKKSDVEIV</sequence>
<gene>
    <name evidence="2" type="ORF">SAMN05216564_1195</name>
</gene>
<dbReference type="SUPFAM" id="SSF51556">
    <property type="entry name" value="Metallo-dependent hydrolases"/>
    <property type="match status" value="1"/>
</dbReference>
<dbReference type="InterPro" id="IPR051781">
    <property type="entry name" value="Metallo-dep_Hydrolase"/>
</dbReference>
<organism evidence="2 3">
    <name type="scientific">Halopenitus persicus</name>
    <dbReference type="NCBI Taxonomy" id="1048396"/>
    <lineage>
        <taxon>Archaea</taxon>
        <taxon>Methanobacteriati</taxon>
        <taxon>Methanobacteriota</taxon>
        <taxon>Stenosarchaea group</taxon>
        <taxon>Halobacteria</taxon>
        <taxon>Halobacteriales</taxon>
        <taxon>Haloferacaceae</taxon>
        <taxon>Halopenitus</taxon>
    </lineage>
</organism>
<feature type="domain" description="Amidohydrolase-related" evidence="1">
    <location>
        <begin position="51"/>
        <end position="387"/>
    </location>
</feature>
<dbReference type="SUPFAM" id="SSF51338">
    <property type="entry name" value="Composite domain of metallo-dependent hydrolases"/>
    <property type="match status" value="1"/>
</dbReference>
<evidence type="ECO:0000259" key="1">
    <source>
        <dbReference type="Pfam" id="PF01979"/>
    </source>
</evidence>
<dbReference type="InterPro" id="IPR006680">
    <property type="entry name" value="Amidohydro-rel"/>
</dbReference>
<dbReference type="AlphaFoldDB" id="A0A1H3P456"/>
<dbReference type="PANTHER" id="PTHR43135:SF3">
    <property type="entry name" value="ALPHA-D-RIBOSE 1-METHYLPHOSPHONATE 5-TRIPHOSPHATE DIPHOSPHATASE"/>
    <property type="match status" value="1"/>
</dbReference>
<reference evidence="3" key="1">
    <citation type="submission" date="2016-10" db="EMBL/GenBank/DDBJ databases">
        <authorList>
            <person name="Varghese N."/>
            <person name="Submissions S."/>
        </authorList>
    </citation>
    <scope>NUCLEOTIDE SEQUENCE [LARGE SCALE GENOMIC DNA]</scope>
    <source>
        <strain evidence="3">DC30,IBRC 10041,KCTC 4046</strain>
    </source>
</reference>
<dbReference type="InterPro" id="IPR011059">
    <property type="entry name" value="Metal-dep_hydrolase_composite"/>
</dbReference>
<dbReference type="CDD" id="cd01299">
    <property type="entry name" value="Met_dep_hydrolase_A"/>
    <property type="match status" value="1"/>
</dbReference>
<accession>A0A1H3P456</accession>
<name>A0A1H3P456_9EURY</name>
<dbReference type="EMBL" id="FNPC01000019">
    <property type="protein sequence ID" value="SDY95763.1"/>
    <property type="molecule type" value="Genomic_DNA"/>
</dbReference>
<dbReference type="GO" id="GO:0016810">
    <property type="term" value="F:hydrolase activity, acting on carbon-nitrogen (but not peptide) bonds"/>
    <property type="evidence" value="ECO:0007669"/>
    <property type="project" value="InterPro"/>
</dbReference>
<dbReference type="InterPro" id="IPR032466">
    <property type="entry name" value="Metal_Hydrolase"/>
</dbReference>
<dbReference type="Proteomes" id="UP000199079">
    <property type="component" value="Unassembled WGS sequence"/>
</dbReference>
<keyword evidence="3" id="KW-1185">Reference proteome</keyword>
<protein>
    <submittedName>
        <fullName evidence="2">Imidazolonepropionase</fullName>
    </submittedName>
</protein>
<dbReference type="RefSeq" id="WP_092735403.1">
    <property type="nucleotide sequence ID" value="NZ_FNPC01000019.1"/>
</dbReference>
<dbReference type="Pfam" id="PF01979">
    <property type="entry name" value="Amidohydro_1"/>
    <property type="match status" value="1"/>
</dbReference>
<dbReference type="OrthoDB" id="24954at2157"/>
<dbReference type="Gene3D" id="2.30.40.10">
    <property type="entry name" value="Urease, subunit C, domain 1"/>
    <property type="match status" value="1"/>
</dbReference>